<dbReference type="Pfam" id="PF03060">
    <property type="entry name" value="NMO"/>
    <property type="match status" value="1"/>
</dbReference>
<evidence type="ECO:0000256" key="6">
    <source>
        <dbReference type="ARBA" id="ARBA00023002"/>
    </source>
</evidence>
<organism evidence="10 11">
    <name type="scientific">Actinocatenispora rupis</name>
    <dbReference type="NCBI Taxonomy" id="519421"/>
    <lineage>
        <taxon>Bacteria</taxon>
        <taxon>Bacillati</taxon>
        <taxon>Actinomycetota</taxon>
        <taxon>Actinomycetes</taxon>
        <taxon>Micromonosporales</taxon>
        <taxon>Micromonosporaceae</taxon>
        <taxon>Actinocatenispora</taxon>
    </lineage>
</organism>
<evidence type="ECO:0000256" key="3">
    <source>
        <dbReference type="ARBA" id="ARBA00022575"/>
    </source>
</evidence>
<evidence type="ECO:0000256" key="2">
    <source>
        <dbReference type="ARBA" id="ARBA00009881"/>
    </source>
</evidence>
<dbReference type="AlphaFoldDB" id="A0A8J3NEB5"/>
<evidence type="ECO:0000256" key="1">
    <source>
        <dbReference type="ARBA" id="ARBA00001917"/>
    </source>
</evidence>
<dbReference type="PANTHER" id="PTHR42747:SF3">
    <property type="entry name" value="NITRONATE MONOOXYGENASE-RELATED"/>
    <property type="match status" value="1"/>
</dbReference>
<evidence type="ECO:0000256" key="5">
    <source>
        <dbReference type="ARBA" id="ARBA00022643"/>
    </source>
</evidence>
<comment type="similarity">
    <text evidence="2">Belongs to the nitronate monooxygenase family. NMO class I subfamily.</text>
</comment>
<dbReference type="EMBL" id="BOMB01000048">
    <property type="protein sequence ID" value="GID15846.1"/>
    <property type="molecule type" value="Genomic_DNA"/>
</dbReference>
<comment type="cofactor">
    <cofactor evidence="1">
        <name>FMN</name>
        <dbReference type="ChEBI" id="CHEBI:58210"/>
    </cofactor>
</comment>
<evidence type="ECO:0000256" key="4">
    <source>
        <dbReference type="ARBA" id="ARBA00022630"/>
    </source>
</evidence>
<dbReference type="GO" id="GO:0009636">
    <property type="term" value="P:response to toxic substance"/>
    <property type="evidence" value="ECO:0007669"/>
    <property type="project" value="UniProtKB-KW"/>
</dbReference>
<keyword evidence="3" id="KW-0216">Detoxification</keyword>
<dbReference type="CDD" id="cd04730">
    <property type="entry name" value="NPD_like"/>
    <property type="match status" value="1"/>
</dbReference>
<dbReference type="InterPro" id="IPR001295">
    <property type="entry name" value="Dihydroorotate_DH_CS"/>
</dbReference>
<sequence length="333" mass="34243">MMSLRNLTGPVVAAPMAGGVSTPELVIAAGKAGALGFLAAGYLPAERLAEQIAAVREVGAPFGVNVFVPGPDNADPDDVLRYARRLRPDADALGTTLGDPVWTDDEYEAKLDLLAAVGVPVVTFTFGVPAAEDVAALRRAGSEVGVTVTSPREAAEAYRVGADFVVAQGIEAGGHRGGWLGGEEFGLLSLVRLIRSVADVRIVAAGGIADAAGVRAVLDAGALAAAAGTAFLRSDESGAGPAYRAALVAPEFAETRLTRAYTGRPARGLVTRFMADHDVAAPDAYPQVHYLTRPLRAAATAADDTQRMAMWAGQSHALARAVPAAEVVRALTP</sequence>
<dbReference type="Gene3D" id="3.20.20.70">
    <property type="entry name" value="Aldolase class I"/>
    <property type="match status" value="1"/>
</dbReference>
<keyword evidence="11" id="KW-1185">Reference proteome</keyword>
<keyword evidence="7" id="KW-0503">Monooxygenase</keyword>
<gene>
    <name evidence="10" type="ORF">Aru02nite_67350</name>
</gene>
<keyword evidence="5" id="KW-0288">FMN</keyword>
<evidence type="ECO:0000256" key="9">
    <source>
        <dbReference type="ARBA" id="ARBA00049401"/>
    </source>
</evidence>
<dbReference type="PANTHER" id="PTHR42747">
    <property type="entry name" value="NITRONATE MONOOXYGENASE-RELATED"/>
    <property type="match status" value="1"/>
</dbReference>
<keyword evidence="4" id="KW-0285">Flavoprotein</keyword>
<accession>A0A8J3NEB5</accession>
<evidence type="ECO:0000313" key="11">
    <source>
        <dbReference type="Proteomes" id="UP000612808"/>
    </source>
</evidence>
<protein>
    <recommendedName>
        <fullName evidence="8">Propionate 3-nitronate monooxygenase</fullName>
    </recommendedName>
</protein>
<dbReference type="Proteomes" id="UP000612808">
    <property type="component" value="Unassembled WGS sequence"/>
</dbReference>
<dbReference type="SUPFAM" id="SSF51412">
    <property type="entry name" value="Inosine monophosphate dehydrogenase (IMPDH)"/>
    <property type="match status" value="1"/>
</dbReference>
<comment type="catalytic activity">
    <reaction evidence="9">
        <text>3 propionate 3-nitronate + 3 O2 + H2O = 3 3-oxopropanoate + 2 nitrate + nitrite + H2O2 + 3 H(+)</text>
        <dbReference type="Rhea" id="RHEA:57332"/>
        <dbReference type="ChEBI" id="CHEBI:15377"/>
        <dbReference type="ChEBI" id="CHEBI:15378"/>
        <dbReference type="ChEBI" id="CHEBI:15379"/>
        <dbReference type="ChEBI" id="CHEBI:16240"/>
        <dbReference type="ChEBI" id="CHEBI:16301"/>
        <dbReference type="ChEBI" id="CHEBI:17632"/>
        <dbReference type="ChEBI" id="CHEBI:33190"/>
        <dbReference type="ChEBI" id="CHEBI:136067"/>
    </reaction>
</comment>
<dbReference type="GO" id="GO:0006207">
    <property type="term" value="P:'de novo' pyrimidine nucleobase biosynthetic process"/>
    <property type="evidence" value="ECO:0007669"/>
    <property type="project" value="InterPro"/>
</dbReference>
<proteinExistence type="inferred from homology"/>
<reference evidence="10" key="1">
    <citation type="submission" date="2021-01" db="EMBL/GenBank/DDBJ databases">
        <title>Whole genome shotgun sequence of Actinocatenispora rupis NBRC 107355.</title>
        <authorList>
            <person name="Komaki H."/>
            <person name="Tamura T."/>
        </authorList>
    </citation>
    <scope>NUCLEOTIDE SEQUENCE</scope>
    <source>
        <strain evidence="10">NBRC 107355</strain>
    </source>
</reference>
<evidence type="ECO:0000256" key="8">
    <source>
        <dbReference type="ARBA" id="ARBA00031155"/>
    </source>
</evidence>
<evidence type="ECO:0000256" key="7">
    <source>
        <dbReference type="ARBA" id="ARBA00023033"/>
    </source>
</evidence>
<dbReference type="InterPro" id="IPR004136">
    <property type="entry name" value="NMO"/>
</dbReference>
<name>A0A8J3NEB5_9ACTN</name>
<keyword evidence="6" id="KW-0560">Oxidoreductase</keyword>
<dbReference type="InterPro" id="IPR013785">
    <property type="entry name" value="Aldolase_TIM"/>
</dbReference>
<dbReference type="GO" id="GO:0016627">
    <property type="term" value="F:oxidoreductase activity, acting on the CH-CH group of donors"/>
    <property type="evidence" value="ECO:0007669"/>
    <property type="project" value="InterPro"/>
</dbReference>
<evidence type="ECO:0000313" key="10">
    <source>
        <dbReference type="EMBL" id="GID15846.1"/>
    </source>
</evidence>
<dbReference type="PROSITE" id="PS00912">
    <property type="entry name" value="DHODEHASE_2"/>
    <property type="match status" value="1"/>
</dbReference>
<comment type="caution">
    <text evidence="10">The sequence shown here is derived from an EMBL/GenBank/DDBJ whole genome shotgun (WGS) entry which is preliminary data.</text>
</comment>
<dbReference type="GO" id="GO:0018580">
    <property type="term" value="F:nitronate monooxygenase activity"/>
    <property type="evidence" value="ECO:0007669"/>
    <property type="project" value="InterPro"/>
</dbReference>